<keyword evidence="2" id="KW-1185">Reference proteome</keyword>
<dbReference type="OrthoDB" id="6613063at2759"/>
<protein>
    <submittedName>
        <fullName evidence="1">Uncharacterized protein</fullName>
    </submittedName>
</protein>
<evidence type="ECO:0000313" key="1">
    <source>
        <dbReference type="EMBL" id="KAF7340484.1"/>
    </source>
</evidence>
<dbReference type="EMBL" id="JACAZH010000030">
    <property type="protein sequence ID" value="KAF7340484.1"/>
    <property type="molecule type" value="Genomic_DNA"/>
</dbReference>
<organism evidence="1 2">
    <name type="scientific">Mycena sanguinolenta</name>
    <dbReference type="NCBI Taxonomy" id="230812"/>
    <lineage>
        <taxon>Eukaryota</taxon>
        <taxon>Fungi</taxon>
        <taxon>Dikarya</taxon>
        <taxon>Basidiomycota</taxon>
        <taxon>Agaricomycotina</taxon>
        <taxon>Agaricomycetes</taxon>
        <taxon>Agaricomycetidae</taxon>
        <taxon>Agaricales</taxon>
        <taxon>Marasmiineae</taxon>
        <taxon>Mycenaceae</taxon>
        <taxon>Mycena</taxon>
    </lineage>
</organism>
<sequence length="106" mass="11498">MIVFSRSILYAVAPKVSSASDPNQSRTIAAALSTRTGATMAEVTAALRRASIEEWGKVRRIDSDAGDTMRSCSLGIVAEDAKGATYVRYEMLVDPEHKISKPPRKL</sequence>
<name>A0A8H6XGW3_9AGAR</name>
<evidence type="ECO:0000313" key="2">
    <source>
        <dbReference type="Proteomes" id="UP000623467"/>
    </source>
</evidence>
<dbReference type="Proteomes" id="UP000623467">
    <property type="component" value="Unassembled WGS sequence"/>
</dbReference>
<reference evidence="1" key="1">
    <citation type="submission" date="2020-05" db="EMBL/GenBank/DDBJ databases">
        <title>Mycena genomes resolve the evolution of fungal bioluminescence.</title>
        <authorList>
            <person name="Tsai I.J."/>
        </authorList>
    </citation>
    <scope>NUCLEOTIDE SEQUENCE</scope>
    <source>
        <strain evidence="1">160909Yilan</strain>
    </source>
</reference>
<dbReference type="AlphaFoldDB" id="A0A8H6XGW3"/>
<accession>A0A8H6XGW3</accession>
<proteinExistence type="predicted"/>
<comment type="caution">
    <text evidence="1">The sequence shown here is derived from an EMBL/GenBank/DDBJ whole genome shotgun (WGS) entry which is preliminary data.</text>
</comment>
<gene>
    <name evidence="1" type="ORF">MSAN_02119800</name>
</gene>